<accession>A0A218W5U9</accession>
<evidence type="ECO:0000313" key="1">
    <source>
        <dbReference type="EMBL" id="OWM68145.1"/>
    </source>
</evidence>
<dbReference type="PANTHER" id="PTHR33592">
    <property type="entry name" value="TRANSMEMBRANE PROTEIN"/>
    <property type="match status" value="1"/>
</dbReference>
<dbReference type="PANTHER" id="PTHR33592:SF10">
    <property type="entry name" value="TRANSMEMBRANE PROTEIN"/>
    <property type="match status" value="1"/>
</dbReference>
<gene>
    <name evidence="1" type="ORF">CDL15_Pgr016345</name>
</gene>
<dbReference type="Proteomes" id="UP000197138">
    <property type="component" value="Unassembled WGS sequence"/>
</dbReference>
<name>A0A218W5U9_PUNGR</name>
<reference evidence="2" key="1">
    <citation type="journal article" date="2017" name="Plant J.">
        <title>The pomegranate (Punica granatum L.) genome and the genomics of punicalagin biosynthesis.</title>
        <authorList>
            <person name="Qin G."/>
            <person name="Xu C."/>
            <person name="Ming R."/>
            <person name="Tang H."/>
            <person name="Guyot R."/>
            <person name="Kramer E.M."/>
            <person name="Hu Y."/>
            <person name="Yi X."/>
            <person name="Qi Y."/>
            <person name="Xu X."/>
            <person name="Gao Z."/>
            <person name="Pan H."/>
            <person name="Jian J."/>
            <person name="Tian Y."/>
            <person name="Yue Z."/>
            <person name="Xu Y."/>
        </authorList>
    </citation>
    <scope>NUCLEOTIDE SEQUENCE [LARGE SCALE GENOMIC DNA]</scope>
    <source>
        <strain evidence="2">cv. Dabenzi</strain>
    </source>
</reference>
<comment type="caution">
    <text evidence="1">The sequence shown here is derived from an EMBL/GenBank/DDBJ whole genome shotgun (WGS) entry which is preliminary data.</text>
</comment>
<evidence type="ECO:0000313" key="2">
    <source>
        <dbReference type="Proteomes" id="UP000197138"/>
    </source>
</evidence>
<dbReference type="EMBL" id="MTKT01005171">
    <property type="protein sequence ID" value="OWM68145.1"/>
    <property type="molecule type" value="Genomic_DNA"/>
</dbReference>
<sequence>MALRIFTFFSSIAMATVLLSTFQYTTVAARQLRGETAYLAVATLQSTLHKGKVPPSGNPCTNIPRSDSGVCKLTEKNFAGSRLGGHPLPLAYTMTQAATVASVTIGTTDQKAAHQRS</sequence>
<organism evidence="1 2">
    <name type="scientific">Punica granatum</name>
    <name type="common">Pomegranate</name>
    <dbReference type="NCBI Taxonomy" id="22663"/>
    <lineage>
        <taxon>Eukaryota</taxon>
        <taxon>Viridiplantae</taxon>
        <taxon>Streptophyta</taxon>
        <taxon>Embryophyta</taxon>
        <taxon>Tracheophyta</taxon>
        <taxon>Spermatophyta</taxon>
        <taxon>Magnoliopsida</taxon>
        <taxon>eudicotyledons</taxon>
        <taxon>Gunneridae</taxon>
        <taxon>Pentapetalae</taxon>
        <taxon>rosids</taxon>
        <taxon>malvids</taxon>
        <taxon>Myrtales</taxon>
        <taxon>Lythraceae</taxon>
        <taxon>Punica</taxon>
    </lineage>
</organism>
<proteinExistence type="predicted"/>
<dbReference type="AlphaFoldDB" id="A0A218W5U9"/>
<protein>
    <submittedName>
        <fullName evidence="1">Uncharacterized protein</fullName>
    </submittedName>
</protein>